<dbReference type="RefSeq" id="WP_120403913.1">
    <property type="nucleotide sequence ID" value="NZ_RAXV01000073.1"/>
</dbReference>
<evidence type="ECO:0000313" key="2">
    <source>
        <dbReference type="EMBL" id="RKG29038.1"/>
    </source>
</evidence>
<feature type="transmembrane region" description="Helical" evidence="1">
    <location>
        <begin position="23"/>
        <end position="42"/>
    </location>
</feature>
<accession>A0A3A8E4G4</accession>
<keyword evidence="3" id="KW-1185">Reference proteome</keyword>
<sequence length="146" mass="17096">MIETVLALLCVSSWFLTWKFSRSWILTSIIFLISIPICTYIVDEHRKQQLQNAMRSEQQQSICGNYLGFSTVERGSKNNKWQQTVFHFQTADGEKYHFPESDLLKLSGEHQQFLEQPPQAFCLTFAQDYSDNNGFYLLTSIHFNKK</sequence>
<evidence type="ECO:0000313" key="3">
    <source>
        <dbReference type="Proteomes" id="UP000282388"/>
    </source>
</evidence>
<keyword evidence="1" id="KW-0812">Transmembrane</keyword>
<reference evidence="2 3" key="1">
    <citation type="submission" date="2018-09" db="EMBL/GenBank/DDBJ databases">
        <title>The draft genome of Acinetobacter spp. strains.</title>
        <authorList>
            <person name="Qin J."/>
            <person name="Feng Y."/>
            <person name="Zong Z."/>
        </authorList>
    </citation>
    <scope>NUCLEOTIDE SEQUENCE [LARGE SCALE GENOMIC DNA]</scope>
    <source>
        <strain evidence="2 3">WCHAc060012</strain>
    </source>
</reference>
<gene>
    <name evidence="2" type="ORF">D7V32_16795</name>
</gene>
<name>A0A3A8E4G4_9GAMM</name>
<keyword evidence="1" id="KW-0472">Membrane</keyword>
<dbReference type="Proteomes" id="UP000282388">
    <property type="component" value="Unassembled WGS sequence"/>
</dbReference>
<dbReference type="AlphaFoldDB" id="A0A3A8E4G4"/>
<protein>
    <submittedName>
        <fullName evidence="2">Uncharacterized protein</fullName>
    </submittedName>
</protein>
<organism evidence="2 3">
    <name type="scientific">Acinetobacter tianfuensis</name>
    <dbReference type="NCBI Taxonomy" id="2419603"/>
    <lineage>
        <taxon>Bacteria</taxon>
        <taxon>Pseudomonadati</taxon>
        <taxon>Pseudomonadota</taxon>
        <taxon>Gammaproteobacteria</taxon>
        <taxon>Moraxellales</taxon>
        <taxon>Moraxellaceae</taxon>
        <taxon>Acinetobacter</taxon>
    </lineage>
</organism>
<proteinExistence type="predicted"/>
<evidence type="ECO:0000256" key="1">
    <source>
        <dbReference type="SAM" id="Phobius"/>
    </source>
</evidence>
<dbReference type="EMBL" id="RAXV01000073">
    <property type="protein sequence ID" value="RKG29038.1"/>
    <property type="molecule type" value="Genomic_DNA"/>
</dbReference>
<keyword evidence="1" id="KW-1133">Transmembrane helix</keyword>
<comment type="caution">
    <text evidence="2">The sequence shown here is derived from an EMBL/GenBank/DDBJ whole genome shotgun (WGS) entry which is preliminary data.</text>
</comment>